<evidence type="ECO:0000313" key="2">
    <source>
        <dbReference type="Proteomes" id="UP001341281"/>
    </source>
</evidence>
<gene>
    <name evidence="1" type="ORF">U9M48_010885</name>
</gene>
<reference evidence="1 2" key="1">
    <citation type="submission" date="2024-02" db="EMBL/GenBank/DDBJ databases">
        <title>High-quality chromosome-scale genome assembly of Pensacola bahiagrass (Paspalum notatum Flugge var. saurae).</title>
        <authorList>
            <person name="Vega J.M."/>
            <person name="Podio M."/>
            <person name="Orjuela J."/>
            <person name="Siena L.A."/>
            <person name="Pessino S.C."/>
            <person name="Combes M.C."/>
            <person name="Mariac C."/>
            <person name="Albertini E."/>
            <person name="Pupilli F."/>
            <person name="Ortiz J.P.A."/>
            <person name="Leblanc O."/>
        </authorList>
    </citation>
    <scope>NUCLEOTIDE SEQUENCE [LARGE SCALE GENOMIC DNA]</scope>
    <source>
        <strain evidence="1">R1</strain>
        <tissue evidence="1">Leaf</tissue>
    </source>
</reference>
<dbReference type="EMBL" id="CP144746">
    <property type="protein sequence ID" value="WVZ60931.1"/>
    <property type="molecule type" value="Genomic_DNA"/>
</dbReference>
<dbReference type="Proteomes" id="UP001341281">
    <property type="component" value="Chromosome 02"/>
</dbReference>
<keyword evidence="2" id="KW-1185">Reference proteome</keyword>
<proteinExistence type="predicted"/>
<feature type="non-terminal residue" evidence="1">
    <location>
        <position position="266"/>
    </location>
</feature>
<sequence>MKKEAGNAGYQYLVPGTSCTSTIAATISTTTTTVSTTTTTTAVSSTATTSPEVSVTAEVTSRVGDSISARGQAVLDPLCLWGGLRSLDFNIPLMIGKQKAAVFPDPVCAQAMRSRPAMEIGMACRCTGVGFTYLHLRMFSFTASPKSISAKVLAGGGTNILVGIKVDARVLQSLEINLCGLCIFKRVWFTVSTVPPRAGVPTTTATPTISTTTLAGTNYGAATTTTCRASPTRATTNNSCVPRRLHSSRPNVSYRRSCGRHCLATE</sequence>
<accession>A0AAQ3SUJ6</accession>
<protein>
    <submittedName>
        <fullName evidence="1">Uncharacterized protein</fullName>
    </submittedName>
</protein>
<evidence type="ECO:0000313" key="1">
    <source>
        <dbReference type="EMBL" id="WVZ60931.1"/>
    </source>
</evidence>
<name>A0AAQ3SUJ6_PASNO</name>
<organism evidence="1 2">
    <name type="scientific">Paspalum notatum var. saurae</name>
    <dbReference type="NCBI Taxonomy" id="547442"/>
    <lineage>
        <taxon>Eukaryota</taxon>
        <taxon>Viridiplantae</taxon>
        <taxon>Streptophyta</taxon>
        <taxon>Embryophyta</taxon>
        <taxon>Tracheophyta</taxon>
        <taxon>Spermatophyta</taxon>
        <taxon>Magnoliopsida</taxon>
        <taxon>Liliopsida</taxon>
        <taxon>Poales</taxon>
        <taxon>Poaceae</taxon>
        <taxon>PACMAD clade</taxon>
        <taxon>Panicoideae</taxon>
        <taxon>Andropogonodae</taxon>
        <taxon>Paspaleae</taxon>
        <taxon>Paspalinae</taxon>
        <taxon>Paspalum</taxon>
    </lineage>
</organism>
<dbReference type="AlphaFoldDB" id="A0AAQ3SUJ6"/>